<dbReference type="CDD" id="cd14014">
    <property type="entry name" value="STKc_PknB_like"/>
    <property type="match status" value="1"/>
</dbReference>
<evidence type="ECO:0000256" key="4">
    <source>
        <dbReference type="ARBA" id="ARBA00022840"/>
    </source>
</evidence>
<keyword evidence="10" id="KW-1185">Reference proteome</keyword>
<keyword evidence="7" id="KW-1133">Transmembrane helix</keyword>
<dbReference type="GO" id="GO:0005524">
    <property type="term" value="F:ATP binding"/>
    <property type="evidence" value="ECO:0007669"/>
    <property type="project" value="UniProtKB-UniRule"/>
</dbReference>
<dbReference type="KEGG" id="scw:TU94_09405"/>
<dbReference type="InterPro" id="IPR018391">
    <property type="entry name" value="PQQ_b-propeller_rpt"/>
</dbReference>
<dbReference type="Gene3D" id="1.10.510.10">
    <property type="entry name" value="Transferase(Phosphotransferase) domain 1"/>
    <property type="match status" value="1"/>
</dbReference>
<feature type="region of interest" description="Disordered" evidence="6">
    <location>
        <begin position="336"/>
        <end position="361"/>
    </location>
</feature>
<keyword evidence="4 5" id="KW-0067">ATP-binding</keyword>
<feature type="transmembrane region" description="Helical" evidence="7">
    <location>
        <begin position="312"/>
        <end position="332"/>
    </location>
</feature>
<feature type="compositionally biased region" description="Basic and acidic residues" evidence="6">
    <location>
        <begin position="732"/>
        <end position="741"/>
    </location>
</feature>
<dbReference type="STRING" id="477245.TU94_09405"/>
<dbReference type="Proteomes" id="UP000032234">
    <property type="component" value="Chromosome"/>
</dbReference>
<gene>
    <name evidence="9" type="ORF">TU94_09405</name>
</gene>
<dbReference type="InterPro" id="IPR000719">
    <property type="entry name" value="Prot_kinase_dom"/>
</dbReference>
<dbReference type="EMBL" id="CP010849">
    <property type="protein sequence ID" value="AJP05580.1"/>
    <property type="molecule type" value="Genomic_DNA"/>
</dbReference>
<keyword evidence="9" id="KW-0723">Serine/threonine-protein kinase</keyword>
<dbReference type="PATRIC" id="fig|477245.3.peg.2015"/>
<dbReference type="PANTHER" id="PTHR43289:SF34">
    <property type="entry name" value="SERINE_THREONINE-PROTEIN KINASE YBDM-RELATED"/>
    <property type="match status" value="1"/>
</dbReference>
<evidence type="ECO:0000313" key="10">
    <source>
        <dbReference type="Proteomes" id="UP000032234"/>
    </source>
</evidence>
<feature type="domain" description="Protein kinase" evidence="8">
    <location>
        <begin position="14"/>
        <end position="267"/>
    </location>
</feature>
<dbReference type="Pfam" id="PF00069">
    <property type="entry name" value="Pkinase"/>
    <property type="match status" value="1"/>
</dbReference>
<dbReference type="GO" id="GO:0004674">
    <property type="term" value="F:protein serine/threonine kinase activity"/>
    <property type="evidence" value="ECO:0007669"/>
    <property type="project" value="UniProtKB-KW"/>
</dbReference>
<dbReference type="AlphaFoldDB" id="A0A0C5G9N9"/>
<feature type="binding site" evidence="5">
    <location>
        <position position="42"/>
    </location>
    <ligand>
        <name>ATP</name>
        <dbReference type="ChEBI" id="CHEBI:30616"/>
    </ligand>
</feature>
<dbReference type="InterPro" id="IPR002372">
    <property type="entry name" value="PQQ_rpt_dom"/>
</dbReference>
<evidence type="ECO:0000256" key="3">
    <source>
        <dbReference type="ARBA" id="ARBA00022777"/>
    </source>
</evidence>
<dbReference type="HOGENOM" id="CLU_000288_135_1_11"/>
<evidence type="ECO:0000259" key="8">
    <source>
        <dbReference type="PROSITE" id="PS50011"/>
    </source>
</evidence>
<dbReference type="PROSITE" id="PS00108">
    <property type="entry name" value="PROTEIN_KINASE_ST"/>
    <property type="match status" value="1"/>
</dbReference>
<dbReference type="InterPro" id="IPR011047">
    <property type="entry name" value="Quinoprotein_ADH-like_sf"/>
</dbReference>
<dbReference type="Pfam" id="PF13360">
    <property type="entry name" value="PQQ_2"/>
    <property type="match status" value="2"/>
</dbReference>
<keyword evidence="7" id="KW-0812">Transmembrane</keyword>
<evidence type="ECO:0000256" key="6">
    <source>
        <dbReference type="SAM" id="MobiDB-lite"/>
    </source>
</evidence>
<dbReference type="SMART" id="SM00220">
    <property type="entry name" value="S_TKc"/>
    <property type="match status" value="1"/>
</dbReference>
<dbReference type="InterPro" id="IPR011009">
    <property type="entry name" value="Kinase-like_dom_sf"/>
</dbReference>
<dbReference type="RefSeq" id="WP_044387679.1">
    <property type="nucleotide sequence ID" value="NZ_CP010849.1"/>
</dbReference>
<dbReference type="Gene3D" id="2.40.128.630">
    <property type="match status" value="1"/>
</dbReference>
<evidence type="ECO:0000256" key="7">
    <source>
        <dbReference type="SAM" id="Phobius"/>
    </source>
</evidence>
<keyword evidence="3 9" id="KW-0418">Kinase</keyword>
<feature type="compositionally biased region" description="Low complexity" evidence="6">
    <location>
        <begin position="286"/>
        <end position="303"/>
    </location>
</feature>
<dbReference type="PROSITE" id="PS50011">
    <property type="entry name" value="PROTEIN_KINASE_DOM"/>
    <property type="match status" value="1"/>
</dbReference>
<accession>A0A0C5G9N9</accession>
<evidence type="ECO:0000313" key="9">
    <source>
        <dbReference type="EMBL" id="AJP05580.1"/>
    </source>
</evidence>
<dbReference type="PANTHER" id="PTHR43289">
    <property type="entry name" value="MITOGEN-ACTIVATED PROTEIN KINASE KINASE KINASE 20-RELATED"/>
    <property type="match status" value="1"/>
</dbReference>
<dbReference type="SUPFAM" id="SSF56112">
    <property type="entry name" value="Protein kinase-like (PK-like)"/>
    <property type="match status" value="1"/>
</dbReference>
<sequence>MALNKDDPRSVGGYRLLDRLGAGGMGAVYRGRSRSGREVAVKVVHAQYAEDAVFRTRFRQEIAAARRVSGAFTAPVVDADPEAARPWMATQYVPGPSLAASIRDRGPLRGAELRGLALGLVEALREIHRAGVVHRDLKPANVLMAGDGPRVIDFGISRAAENHTLTETGQMIGTPPFMSPEQFTDARSVGPASDVFSLGALLAYAVTGRGPFDADSPYVTAFRVVNEEPDLEAVPAPLREVVRRCLAKDPAHRPGLDELAGELARALPEPAPGDAPTVTLRRDPVPAGEPAAPETPAARAGARPGRRRRARALLAAATAAALALGLTAYLALGPDQEAGKRRGGTASPSGAARWASPPEGWRPWQTTLHASAARGLVKARGFGLDGSGAAAQCVPSRGAVYCGGDAALPVRLDASTGATEWRADLVPSGTAAGGYDSAVLGVRDGVVLVRQTRYDEDMNLEDSSVVGLDEATGRKVWTRTAGGDHVEAFFSSGLVLVPGRGRSLTAVAPRTGAERWTVELPAGRFCSFPETEQGLYVECMPDEEDATDSLLLVLDPADGSVRRLRTPIASGVFGTVDGRLLLLTADEAESGDVFTEILLIDPETGARERIEPAGGGLRGAGTLRDGTLWFTTPDGAVTAVSPRTGSVRWRTRTTLEQPGAAAPDPRTHTLYLASPAGRVAALDTREGTLLWETHPRSEGAVLGGVTGSAVLPHEGTLVVTTPDGTVFGMDPGHPDREPVPG</sequence>
<dbReference type="SMART" id="SM00564">
    <property type="entry name" value="PQQ"/>
    <property type="match status" value="4"/>
</dbReference>
<reference evidence="9 10" key="1">
    <citation type="submission" date="2015-02" db="EMBL/GenBank/DDBJ databases">
        <title>Genome sequence of thermotolerant Streptomyces cyaneogriseus subsp. Noncyanogenus NMWT1, the producer of nematocidal antibiotics nemadectin.</title>
        <authorList>
            <person name="Wang H."/>
            <person name="Li C."/>
            <person name="Xiang W."/>
            <person name="Wang X."/>
        </authorList>
    </citation>
    <scope>NUCLEOTIDE SEQUENCE [LARGE SCALE GENOMIC DNA]</scope>
    <source>
        <strain evidence="9 10">NMWT 1</strain>
    </source>
</reference>
<dbReference type="Gene3D" id="2.130.10.10">
    <property type="entry name" value="YVTN repeat-like/Quinoprotein amine dehydrogenase"/>
    <property type="match status" value="1"/>
</dbReference>
<keyword evidence="2 5" id="KW-0547">Nucleotide-binding</keyword>
<evidence type="ECO:0000256" key="5">
    <source>
        <dbReference type="PROSITE-ProRule" id="PRU10141"/>
    </source>
</evidence>
<dbReference type="InterPro" id="IPR017441">
    <property type="entry name" value="Protein_kinase_ATP_BS"/>
</dbReference>
<dbReference type="OrthoDB" id="9762169at2"/>
<evidence type="ECO:0000256" key="2">
    <source>
        <dbReference type="ARBA" id="ARBA00022741"/>
    </source>
</evidence>
<feature type="region of interest" description="Disordered" evidence="6">
    <location>
        <begin position="267"/>
        <end position="306"/>
    </location>
</feature>
<keyword evidence="1" id="KW-0808">Transferase</keyword>
<feature type="region of interest" description="Disordered" evidence="6">
    <location>
        <begin position="722"/>
        <end position="741"/>
    </location>
</feature>
<evidence type="ECO:0000256" key="1">
    <source>
        <dbReference type="ARBA" id="ARBA00022679"/>
    </source>
</evidence>
<dbReference type="InterPro" id="IPR008271">
    <property type="entry name" value="Ser/Thr_kinase_AS"/>
</dbReference>
<dbReference type="PROSITE" id="PS00107">
    <property type="entry name" value="PROTEIN_KINASE_ATP"/>
    <property type="match status" value="1"/>
</dbReference>
<keyword evidence="7" id="KW-0472">Membrane</keyword>
<dbReference type="Gene3D" id="3.30.200.20">
    <property type="entry name" value="Phosphorylase Kinase, domain 1"/>
    <property type="match status" value="1"/>
</dbReference>
<protein>
    <submittedName>
        <fullName evidence="9">Serine/threonine protein kinase</fullName>
    </submittedName>
</protein>
<name>A0A0C5G9N9_9ACTN</name>
<dbReference type="InterPro" id="IPR015943">
    <property type="entry name" value="WD40/YVTN_repeat-like_dom_sf"/>
</dbReference>
<organism evidence="9 10">
    <name type="scientific">Streptomyces cyaneogriseus subsp. noncyanogenus</name>
    <dbReference type="NCBI Taxonomy" id="477245"/>
    <lineage>
        <taxon>Bacteria</taxon>
        <taxon>Bacillati</taxon>
        <taxon>Actinomycetota</taxon>
        <taxon>Actinomycetes</taxon>
        <taxon>Kitasatosporales</taxon>
        <taxon>Streptomycetaceae</taxon>
        <taxon>Streptomyces</taxon>
    </lineage>
</organism>
<proteinExistence type="predicted"/>
<dbReference type="SUPFAM" id="SSF50998">
    <property type="entry name" value="Quinoprotein alcohol dehydrogenase-like"/>
    <property type="match status" value="1"/>
</dbReference>